<comment type="caution">
    <text evidence="4">The sequence shown here is derived from an EMBL/GenBank/DDBJ whole genome shotgun (WGS) entry which is preliminary data.</text>
</comment>
<dbReference type="PROSITE" id="PS50030">
    <property type="entry name" value="UBA"/>
    <property type="match status" value="1"/>
</dbReference>
<gene>
    <name evidence="4" type="ORF">SLEP1_g42352</name>
</gene>
<proteinExistence type="predicted"/>
<accession>A0AAV5LAF4</accession>
<feature type="domain" description="UBA" evidence="3">
    <location>
        <begin position="15"/>
        <end position="56"/>
    </location>
</feature>
<keyword evidence="2" id="KW-1133">Transmembrane helix</keyword>
<reference evidence="4 5" key="1">
    <citation type="journal article" date="2021" name="Commun. Biol.">
        <title>The genome of Shorea leprosula (Dipterocarpaceae) highlights the ecological relevance of drought in aseasonal tropical rainforests.</title>
        <authorList>
            <person name="Ng K.K.S."/>
            <person name="Kobayashi M.J."/>
            <person name="Fawcett J.A."/>
            <person name="Hatakeyama M."/>
            <person name="Paape T."/>
            <person name="Ng C.H."/>
            <person name="Ang C.C."/>
            <person name="Tnah L.H."/>
            <person name="Lee C.T."/>
            <person name="Nishiyama T."/>
            <person name="Sese J."/>
            <person name="O'Brien M.J."/>
            <person name="Copetti D."/>
            <person name="Mohd Noor M.I."/>
            <person name="Ong R.C."/>
            <person name="Putra M."/>
            <person name="Sireger I.Z."/>
            <person name="Indrioko S."/>
            <person name="Kosugi Y."/>
            <person name="Izuno A."/>
            <person name="Isagi Y."/>
            <person name="Lee S.L."/>
            <person name="Shimizu K.K."/>
        </authorList>
    </citation>
    <scope>NUCLEOTIDE SEQUENCE [LARGE SCALE GENOMIC DNA]</scope>
    <source>
        <strain evidence="4">214</strain>
    </source>
</reference>
<sequence>MHPQIQTQLEIPGMEVNKKLLDELEAMGFPRTRAEKALQHSDNPSLEAAVNWIFDHEKDLDIDEPEVAVDIDIQSSPEEPEPSVIREEMRIKEQELRDQARKKKEEEEKKREREREKERIRAGKELLQAKRIAEENERKSYLAVQKAAKEEEKRAREKILQKLEADKLERGRNLGLPPVKKNPTAENTSAPNVQEKQEKKKPLPAVPYAKAELLGECLRSLRRNYKDYDAKVQRAFHLLLFYVKNVVNNPHEEKYRRIRLSNPYFNEWIGALKGGVEFLELCGFERSKGNEFLVLPYEKTDVAILNSALTVLVLAITTPFFGRFSHPRED</sequence>
<dbReference type="Gene3D" id="1.10.8.10">
    <property type="entry name" value="DNA helicase RuvA subunit, C-terminal domain"/>
    <property type="match status" value="1"/>
</dbReference>
<dbReference type="InterPro" id="IPR009060">
    <property type="entry name" value="UBA-like_sf"/>
</dbReference>
<dbReference type="PANTHER" id="PTHR46713">
    <property type="entry name" value="F13M7.16 PROTEIN"/>
    <property type="match status" value="1"/>
</dbReference>
<dbReference type="EMBL" id="BPVZ01000103">
    <property type="protein sequence ID" value="GKV33911.1"/>
    <property type="molecule type" value="Genomic_DNA"/>
</dbReference>
<dbReference type="Gene3D" id="1.20.58.2190">
    <property type="match status" value="1"/>
</dbReference>
<keyword evidence="5" id="KW-1185">Reference proteome</keyword>
<dbReference type="SUPFAM" id="SSF143503">
    <property type="entry name" value="PUG domain-like"/>
    <property type="match status" value="1"/>
</dbReference>
<keyword evidence="2" id="KW-0812">Transmembrane</keyword>
<evidence type="ECO:0000313" key="4">
    <source>
        <dbReference type="EMBL" id="GKV33911.1"/>
    </source>
</evidence>
<dbReference type="InterPro" id="IPR015940">
    <property type="entry name" value="UBA"/>
</dbReference>
<dbReference type="SUPFAM" id="SSF46934">
    <property type="entry name" value="UBA-like"/>
    <property type="match status" value="1"/>
</dbReference>
<evidence type="ECO:0000256" key="1">
    <source>
        <dbReference type="SAM" id="MobiDB-lite"/>
    </source>
</evidence>
<feature type="transmembrane region" description="Helical" evidence="2">
    <location>
        <begin position="302"/>
        <end position="322"/>
    </location>
</feature>
<dbReference type="InterPro" id="IPR036339">
    <property type="entry name" value="PUB-like_dom_sf"/>
</dbReference>
<dbReference type="SMART" id="SM00165">
    <property type="entry name" value="UBA"/>
    <property type="match status" value="1"/>
</dbReference>
<evidence type="ECO:0000256" key="2">
    <source>
        <dbReference type="SAM" id="Phobius"/>
    </source>
</evidence>
<dbReference type="AlphaFoldDB" id="A0AAV5LAF4"/>
<feature type="compositionally biased region" description="Basic and acidic residues" evidence="1">
    <location>
        <begin position="84"/>
        <end position="118"/>
    </location>
</feature>
<protein>
    <recommendedName>
        <fullName evidence="3">UBA domain-containing protein</fullName>
    </recommendedName>
</protein>
<name>A0AAV5LAF4_9ROSI</name>
<feature type="region of interest" description="Disordered" evidence="1">
    <location>
        <begin position="72"/>
        <end position="118"/>
    </location>
</feature>
<evidence type="ECO:0000313" key="5">
    <source>
        <dbReference type="Proteomes" id="UP001054252"/>
    </source>
</evidence>
<evidence type="ECO:0000259" key="3">
    <source>
        <dbReference type="PROSITE" id="PS50030"/>
    </source>
</evidence>
<dbReference type="Pfam" id="PF22562">
    <property type="entry name" value="UBA_7"/>
    <property type="match status" value="1"/>
</dbReference>
<dbReference type="Pfam" id="PF09409">
    <property type="entry name" value="PUB"/>
    <property type="match status" value="1"/>
</dbReference>
<dbReference type="SMART" id="SM00580">
    <property type="entry name" value="PUG"/>
    <property type="match status" value="1"/>
</dbReference>
<feature type="compositionally biased region" description="Polar residues" evidence="1">
    <location>
        <begin position="184"/>
        <end position="194"/>
    </location>
</feature>
<dbReference type="PANTHER" id="PTHR46713:SF4">
    <property type="entry name" value="UBIQUITIN-ASSOCIATED (UBA)_TS-N DOMAIN PROTEIN"/>
    <property type="match status" value="1"/>
</dbReference>
<keyword evidence="2" id="KW-0472">Membrane</keyword>
<organism evidence="4 5">
    <name type="scientific">Rubroshorea leprosula</name>
    <dbReference type="NCBI Taxonomy" id="152421"/>
    <lineage>
        <taxon>Eukaryota</taxon>
        <taxon>Viridiplantae</taxon>
        <taxon>Streptophyta</taxon>
        <taxon>Embryophyta</taxon>
        <taxon>Tracheophyta</taxon>
        <taxon>Spermatophyta</taxon>
        <taxon>Magnoliopsida</taxon>
        <taxon>eudicotyledons</taxon>
        <taxon>Gunneridae</taxon>
        <taxon>Pentapetalae</taxon>
        <taxon>rosids</taxon>
        <taxon>malvids</taxon>
        <taxon>Malvales</taxon>
        <taxon>Dipterocarpaceae</taxon>
        <taxon>Rubroshorea</taxon>
    </lineage>
</organism>
<dbReference type="InterPro" id="IPR018997">
    <property type="entry name" value="PUB_domain"/>
</dbReference>
<feature type="region of interest" description="Disordered" evidence="1">
    <location>
        <begin position="170"/>
        <end position="202"/>
    </location>
</feature>
<dbReference type="Proteomes" id="UP001054252">
    <property type="component" value="Unassembled WGS sequence"/>
</dbReference>